<evidence type="ECO:0000313" key="3">
    <source>
        <dbReference type="Proteomes" id="UP001628156"/>
    </source>
</evidence>
<organism evidence="2 3">
    <name type="scientific">Entamoeba nuttalli</name>
    <dbReference type="NCBI Taxonomy" id="412467"/>
    <lineage>
        <taxon>Eukaryota</taxon>
        <taxon>Amoebozoa</taxon>
        <taxon>Evosea</taxon>
        <taxon>Archamoebae</taxon>
        <taxon>Mastigamoebida</taxon>
        <taxon>Entamoebidae</taxon>
        <taxon>Entamoeba</taxon>
    </lineage>
</organism>
<keyword evidence="1" id="KW-0812">Transmembrane</keyword>
<proteinExistence type="predicted"/>
<evidence type="ECO:0000256" key="1">
    <source>
        <dbReference type="SAM" id="Phobius"/>
    </source>
</evidence>
<name>A0ABQ0DPG7_9EUKA</name>
<keyword evidence="3" id="KW-1185">Reference proteome</keyword>
<comment type="caution">
    <text evidence="2">The sequence shown here is derived from an EMBL/GenBank/DDBJ whole genome shotgun (WGS) entry which is preliminary data.</text>
</comment>
<dbReference type="EMBL" id="BAAFRS010000218">
    <property type="protein sequence ID" value="GAB1224757.1"/>
    <property type="molecule type" value="Genomic_DNA"/>
</dbReference>
<protein>
    <submittedName>
        <fullName evidence="2">Uncharacterized protein</fullName>
    </submittedName>
</protein>
<gene>
    <name evidence="2" type="ORF">ENUP19_0218G0008</name>
</gene>
<sequence length="62" mass="6971">MGIMQKLLNFFHKKRLGKNKLLLGSGTGIFILSINTLNTKDRTFNIIGVSIDPIMIMTVNSY</sequence>
<keyword evidence="1" id="KW-0472">Membrane</keyword>
<reference evidence="2 3" key="1">
    <citation type="journal article" date="2019" name="PLoS Negl. Trop. Dis.">
        <title>Whole genome sequencing of Entamoeba nuttalli reveals mammalian host-related molecular signatures and a novel octapeptide-repeat surface protein.</title>
        <authorList>
            <person name="Tanaka M."/>
            <person name="Makiuchi T."/>
            <person name="Komiyama T."/>
            <person name="Shiina T."/>
            <person name="Osaki K."/>
            <person name="Tachibana H."/>
        </authorList>
    </citation>
    <scope>NUCLEOTIDE SEQUENCE [LARGE SCALE GENOMIC DNA]</scope>
    <source>
        <strain evidence="2 3">P19-061405</strain>
    </source>
</reference>
<keyword evidence="1" id="KW-1133">Transmembrane helix</keyword>
<accession>A0ABQ0DPG7</accession>
<dbReference type="Proteomes" id="UP001628156">
    <property type="component" value="Unassembled WGS sequence"/>
</dbReference>
<evidence type="ECO:0000313" key="2">
    <source>
        <dbReference type="EMBL" id="GAB1224757.1"/>
    </source>
</evidence>
<feature type="transmembrane region" description="Helical" evidence="1">
    <location>
        <begin position="21"/>
        <end position="37"/>
    </location>
</feature>